<keyword evidence="3" id="KW-0274">FAD</keyword>
<dbReference type="PANTHER" id="PTHR13789">
    <property type="entry name" value="MONOOXYGENASE"/>
    <property type="match status" value="1"/>
</dbReference>
<dbReference type="Pfam" id="PF01494">
    <property type="entry name" value="FAD_binding_3"/>
    <property type="match status" value="1"/>
</dbReference>
<dbReference type="GO" id="GO:0071949">
    <property type="term" value="F:FAD binding"/>
    <property type="evidence" value="ECO:0007669"/>
    <property type="project" value="InterPro"/>
</dbReference>
<keyword evidence="4" id="KW-0560">Oxidoreductase</keyword>
<evidence type="ECO:0000256" key="4">
    <source>
        <dbReference type="ARBA" id="ARBA00023002"/>
    </source>
</evidence>
<dbReference type="RefSeq" id="WP_104517869.1">
    <property type="nucleotide sequence ID" value="NZ_NHRY01000061.1"/>
</dbReference>
<dbReference type="Proteomes" id="UP000239724">
    <property type="component" value="Unassembled WGS sequence"/>
</dbReference>
<keyword evidence="8" id="KW-1185">Reference proteome</keyword>
<dbReference type="InterPro" id="IPR036188">
    <property type="entry name" value="FAD/NAD-bd_sf"/>
</dbReference>
<dbReference type="Gene3D" id="3.50.50.60">
    <property type="entry name" value="FAD/NAD(P)-binding domain"/>
    <property type="match status" value="1"/>
</dbReference>
<dbReference type="SUPFAM" id="SSF54373">
    <property type="entry name" value="FAD-linked reductases, C-terminal domain"/>
    <property type="match status" value="1"/>
</dbReference>
<dbReference type="SUPFAM" id="SSF51905">
    <property type="entry name" value="FAD/NAD(P)-binding domain"/>
    <property type="match status" value="1"/>
</dbReference>
<name>A0A2S6NLF4_RHOGL</name>
<evidence type="ECO:0000259" key="6">
    <source>
        <dbReference type="Pfam" id="PF01494"/>
    </source>
</evidence>
<dbReference type="PRINTS" id="PR00420">
    <property type="entry name" value="RNGMNOXGNASE"/>
</dbReference>
<dbReference type="AlphaFoldDB" id="A0A2S6NLF4"/>
<evidence type="ECO:0000313" key="8">
    <source>
        <dbReference type="Proteomes" id="UP000239724"/>
    </source>
</evidence>
<feature type="domain" description="FAD-binding" evidence="6">
    <location>
        <begin position="2"/>
        <end position="345"/>
    </location>
</feature>
<comment type="cofactor">
    <cofactor evidence="1">
        <name>FAD</name>
        <dbReference type="ChEBI" id="CHEBI:57692"/>
    </cofactor>
</comment>
<gene>
    <name evidence="7" type="ORF">CCS01_05630</name>
</gene>
<evidence type="ECO:0000256" key="1">
    <source>
        <dbReference type="ARBA" id="ARBA00001974"/>
    </source>
</evidence>
<evidence type="ECO:0000256" key="5">
    <source>
        <dbReference type="ARBA" id="ARBA00023033"/>
    </source>
</evidence>
<sequence length="394" mass="42744">MADVLIAGAGLGGLTAALALIQRGHRVRVFEQTADLREIGAGVQLGANGTRILIALGLEAAMREVICAATSKEVRLGSTGQAWPIFDLGETSVERFGAPYWMVHRGDFHRVLLDAVRAAAPGAVCPGHAVLSFTQDADGVVLHLANGEHVAGDVLIGADGVHSRIRRQMFGDGVARFTGIVAWRGLVPMDHLPPHQRRLVGVNWMGVGGHVVTYPLRRGEILNFVGVVERDDWQVEAWNVPGSTAECLHDLRAWHDDVKTIIRAVETPYKWALLGRDPLVHFACGRVCVMGDAAHPALPFLAQGANMALEDAMILARCLDTGAVPDALLRYENARLERTAAIVRGSADNAKRFHNPALGTPESAAAYIAREFTAEKVRQRYDWLYDYDALTVPI</sequence>
<protein>
    <submittedName>
        <fullName evidence="7">Monooxygenase</fullName>
    </submittedName>
</protein>
<proteinExistence type="predicted"/>
<evidence type="ECO:0000256" key="3">
    <source>
        <dbReference type="ARBA" id="ARBA00022827"/>
    </source>
</evidence>
<evidence type="ECO:0000313" key="7">
    <source>
        <dbReference type="EMBL" id="PPQ36174.1"/>
    </source>
</evidence>
<dbReference type="GO" id="GO:0004497">
    <property type="term" value="F:monooxygenase activity"/>
    <property type="evidence" value="ECO:0007669"/>
    <property type="project" value="UniProtKB-KW"/>
</dbReference>
<evidence type="ECO:0000256" key="2">
    <source>
        <dbReference type="ARBA" id="ARBA00022630"/>
    </source>
</evidence>
<dbReference type="InterPro" id="IPR002938">
    <property type="entry name" value="FAD-bd"/>
</dbReference>
<dbReference type="InterPro" id="IPR050493">
    <property type="entry name" value="FAD-dep_Monooxygenase_BioMet"/>
</dbReference>
<comment type="caution">
    <text evidence="7">The sequence shown here is derived from an EMBL/GenBank/DDBJ whole genome shotgun (WGS) entry which is preliminary data.</text>
</comment>
<keyword evidence="5 7" id="KW-0503">Monooxygenase</keyword>
<dbReference type="EMBL" id="NHRY01000061">
    <property type="protein sequence ID" value="PPQ36174.1"/>
    <property type="molecule type" value="Genomic_DNA"/>
</dbReference>
<accession>A0A2S6NLF4</accession>
<reference evidence="7 8" key="1">
    <citation type="journal article" date="2018" name="Arch. Microbiol.">
        <title>New insights into the metabolic potential of the phototrophic purple bacterium Rhodopila globiformis DSM 161(T) from its draft genome sequence and evidence for a vanadium-dependent nitrogenase.</title>
        <authorList>
            <person name="Imhoff J.F."/>
            <person name="Rahn T."/>
            <person name="Kunzel S."/>
            <person name="Neulinger S.C."/>
        </authorList>
    </citation>
    <scope>NUCLEOTIDE SEQUENCE [LARGE SCALE GENOMIC DNA]</scope>
    <source>
        <strain evidence="7 8">DSM 161</strain>
    </source>
</reference>
<keyword evidence="2" id="KW-0285">Flavoprotein</keyword>
<organism evidence="7 8">
    <name type="scientific">Rhodopila globiformis</name>
    <name type="common">Rhodopseudomonas globiformis</name>
    <dbReference type="NCBI Taxonomy" id="1071"/>
    <lineage>
        <taxon>Bacteria</taxon>
        <taxon>Pseudomonadati</taxon>
        <taxon>Pseudomonadota</taxon>
        <taxon>Alphaproteobacteria</taxon>
        <taxon>Acetobacterales</taxon>
        <taxon>Acetobacteraceae</taxon>
        <taxon>Rhodopila</taxon>
    </lineage>
</organism>
<dbReference type="OrthoDB" id="4230779at2"/>
<dbReference type="PANTHER" id="PTHR13789:SF318">
    <property type="entry name" value="GERANYLGERANYL DIPHOSPHATE REDUCTASE"/>
    <property type="match status" value="1"/>
</dbReference>